<sequence length="191" mass="21213">MKCQINKLMNREQEGAMLFRVRRSLELNANESRLHITHITDEQFPSHVYSAELVLEMLEATISQGASLPRALELVGSVMCTCEGKALQTIGQQLSQGQNWDRVWKGYVQEPYSVVGVVHNVLEPVYKRGTSASLRIENAIEDLKNRSNQSINNAAHELAVRILIPLGLCFLPGFIILTVVPLIASLLGFSG</sequence>
<keyword evidence="1" id="KW-0472">Membrane</keyword>
<protein>
    <submittedName>
        <fullName evidence="2">Uncharacterized protein</fullName>
    </submittedName>
</protein>
<accession>A0A4R0QQF1</accession>
<feature type="transmembrane region" description="Helical" evidence="1">
    <location>
        <begin position="162"/>
        <end position="189"/>
    </location>
</feature>
<dbReference type="OrthoDB" id="3267562at2"/>
<comment type="caution">
    <text evidence="2">The sequence shown here is derived from an EMBL/GenBank/DDBJ whole genome shotgun (WGS) entry which is preliminary data.</text>
</comment>
<dbReference type="Proteomes" id="UP000291289">
    <property type="component" value="Unassembled WGS sequence"/>
</dbReference>
<evidence type="ECO:0000313" key="2">
    <source>
        <dbReference type="EMBL" id="TCD54542.1"/>
    </source>
</evidence>
<evidence type="ECO:0000313" key="3">
    <source>
        <dbReference type="Proteomes" id="UP000291289"/>
    </source>
</evidence>
<keyword evidence="1" id="KW-1133">Transmembrane helix</keyword>
<dbReference type="EMBL" id="RXLP01000014">
    <property type="protein sequence ID" value="TCD54542.1"/>
    <property type="molecule type" value="Genomic_DNA"/>
</dbReference>
<evidence type="ECO:0000256" key="1">
    <source>
        <dbReference type="SAM" id="Phobius"/>
    </source>
</evidence>
<name>A0A4R0QQF1_9BIFI</name>
<keyword evidence="1" id="KW-0812">Transmembrane</keyword>
<gene>
    <name evidence="2" type="ORF">EJ419_02785</name>
</gene>
<proteinExistence type="predicted"/>
<reference evidence="2 3" key="1">
    <citation type="submission" date="2018-12" db="EMBL/GenBank/DDBJ databases">
        <title>Alloscrdovia theropitheci sp. nov: a novel taxon from the feces of the bleeding-herat monkey (Theropithecus geleda).</title>
        <authorList>
            <person name="Modesto M."/>
        </authorList>
    </citation>
    <scope>NUCLEOTIDE SEQUENCE [LARGE SCALE GENOMIC DNA]</scope>
    <source>
        <strain evidence="2 3">GLDI4/2</strain>
    </source>
</reference>
<organism evidence="2 3">
    <name type="scientific">Alloscardovia theropitheci</name>
    <dbReference type="NCBI Taxonomy" id="2496842"/>
    <lineage>
        <taxon>Bacteria</taxon>
        <taxon>Bacillati</taxon>
        <taxon>Actinomycetota</taxon>
        <taxon>Actinomycetes</taxon>
        <taxon>Bifidobacteriales</taxon>
        <taxon>Bifidobacteriaceae</taxon>
        <taxon>Alloscardovia</taxon>
    </lineage>
</organism>
<keyword evidence="3" id="KW-1185">Reference proteome</keyword>
<dbReference type="AlphaFoldDB" id="A0A4R0QQF1"/>